<organism evidence="14 15">
    <name type="scientific">Necator americanus</name>
    <name type="common">Human hookworm</name>
    <dbReference type="NCBI Taxonomy" id="51031"/>
    <lineage>
        <taxon>Eukaryota</taxon>
        <taxon>Metazoa</taxon>
        <taxon>Ecdysozoa</taxon>
        <taxon>Nematoda</taxon>
        <taxon>Chromadorea</taxon>
        <taxon>Rhabditida</taxon>
        <taxon>Rhabditina</taxon>
        <taxon>Rhabditomorpha</taxon>
        <taxon>Strongyloidea</taxon>
        <taxon>Ancylostomatidae</taxon>
        <taxon>Bunostominae</taxon>
        <taxon>Necator</taxon>
    </lineage>
</organism>
<keyword evidence="3" id="KW-0479">Metal-binding</keyword>
<accession>A0ABR1EU59</accession>
<evidence type="ECO:0000256" key="11">
    <source>
        <dbReference type="SAM" id="MobiDB-lite"/>
    </source>
</evidence>
<dbReference type="PROSITE" id="PS51843">
    <property type="entry name" value="NR_LBD"/>
    <property type="match status" value="1"/>
</dbReference>
<dbReference type="PANTHER" id="PTHR45680">
    <property type="entry name" value="NUCLEAR HORMONE RECEPTOR FAMILY"/>
    <property type="match status" value="1"/>
</dbReference>
<dbReference type="InterPro" id="IPR051152">
    <property type="entry name" value="C.elegans_Orphan_NR"/>
</dbReference>
<name>A0ABR1EU59_NECAM</name>
<dbReference type="InterPro" id="IPR000536">
    <property type="entry name" value="Nucl_hrmn_rcpt_lig-bd"/>
</dbReference>
<dbReference type="SMART" id="SM00399">
    <property type="entry name" value="ZnF_C4"/>
    <property type="match status" value="1"/>
</dbReference>
<keyword evidence="6" id="KW-0805">Transcription regulation</keyword>
<keyword evidence="7" id="KW-0238">DNA-binding</keyword>
<evidence type="ECO:0000259" key="12">
    <source>
        <dbReference type="PROSITE" id="PS51030"/>
    </source>
</evidence>
<dbReference type="InterPro" id="IPR001628">
    <property type="entry name" value="Znf_hrmn_rcpt"/>
</dbReference>
<evidence type="ECO:0000313" key="15">
    <source>
        <dbReference type="Proteomes" id="UP001303046"/>
    </source>
</evidence>
<keyword evidence="4" id="KW-0863">Zinc-finger</keyword>
<dbReference type="Gene3D" id="3.30.50.10">
    <property type="entry name" value="Erythroid Transcription Factor GATA-1, subunit A"/>
    <property type="match status" value="1"/>
</dbReference>
<proteinExistence type="inferred from homology"/>
<comment type="caution">
    <text evidence="14">The sequence shown here is derived from an EMBL/GenBank/DDBJ whole genome shotgun (WGS) entry which is preliminary data.</text>
</comment>
<evidence type="ECO:0000256" key="7">
    <source>
        <dbReference type="ARBA" id="ARBA00023125"/>
    </source>
</evidence>
<gene>
    <name evidence="14" type="primary">Necator_chrX.g26013</name>
    <name evidence="14" type="ORF">RB195_025847</name>
</gene>
<evidence type="ECO:0000259" key="13">
    <source>
        <dbReference type="PROSITE" id="PS51843"/>
    </source>
</evidence>
<feature type="domain" description="NR LBD" evidence="13">
    <location>
        <begin position="206"/>
        <end position="456"/>
    </location>
</feature>
<feature type="region of interest" description="Disordered" evidence="11">
    <location>
        <begin position="85"/>
        <end position="107"/>
    </location>
</feature>
<dbReference type="InterPro" id="IPR035500">
    <property type="entry name" value="NHR-like_dom_sf"/>
</dbReference>
<keyword evidence="5" id="KW-0862">Zinc</keyword>
<dbReference type="PROSITE" id="PS51030">
    <property type="entry name" value="NUCLEAR_REC_DBD_2"/>
    <property type="match status" value="1"/>
</dbReference>
<dbReference type="CDD" id="cd06960">
    <property type="entry name" value="NR_DBD_HNF4A"/>
    <property type="match status" value="1"/>
</dbReference>
<dbReference type="InterPro" id="IPR013088">
    <property type="entry name" value="Znf_NHR/GATA"/>
</dbReference>
<dbReference type="Pfam" id="PF00105">
    <property type="entry name" value="zf-C4"/>
    <property type="match status" value="1"/>
</dbReference>
<sequence>MSSSCAVCEMPSSGLHFGVSCCRACAAFFRRTLSLKLKYKCRFSGMCEVTQKKRYSCRHCRFQKCVKVGMRKEMVQMGNVQNTIDPYETTKPSSSNPGSIASYSSCSPPEPAYRIPAIVRNDSYQQTNQINAYDSPTNLDVYTNAQMILKAKIDALFDREFNLNSFPYAIPLSVCQQAMIAYTNHSQHWQQCKPGRETWQEKSTKTSKTMTTERLMDQLILNPGLWTAASRALREVNVIDVERILLDTYSEIEYLAEFAMSLQPFSQLPKDQKWLLFRNFWPGFSELDRCFQTCKILGYDLNDDRAVFLDGTIMDLKGQVTKLHTVSDLNEEQVIKLMKPSHDLFRELVTYPFKRLRPNEFELLYMVICCMWNVKHIPNVTKETIEVAEQVKNRLAEDVHSYYTYELRTPNYASRLFKMSSIVAAVDKLQERRKEDSQLSRLFNIFKQDIFFSELV</sequence>
<evidence type="ECO:0000313" key="14">
    <source>
        <dbReference type="EMBL" id="KAK6766190.1"/>
    </source>
</evidence>
<evidence type="ECO:0000256" key="10">
    <source>
        <dbReference type="ARBA" id="ARBA00023242"/>
    </source>
</evidence>
<evidence type="ECO:0000256" key="5">
    <source>
        <dbReference type="ARBA" id="ARBA00022833"/>
    </source>
</evidence>
<evidence type="ECO:0000256" key="3">
    <source>
        <dbReference type="ARBA" id="ARBA00022723"/>
    </source>
</evidence>
<dbReference type="InterPro" id="IPR049636">
    <property type="entry name" value="HNF4-like_DBD"/>
</dbReference>
<keyword evidence="15" id="KW-1185">Reference proteome</keyword>
<comment type="subcellular location">
    <subcellularLocation>
        <location evidence="1">Nucleus</location>
    </subcellularLocation>
</comment>
<keyword evidence="8" id="KW-0804">Transcription</keyword>
<dbReference type="SUPFAM" id="SSF57716">
    <property type="entry name" value="Glucocorticoid receptor-like (DNA-binding domain)"/>
    <property type="match status" value="1"/>
</dbReference>
<evidence type="ECO:0000256" key="9">
    <source>
        <dbReference type="ARBA" id="ARBA00023170"/>
    </source>
</evidence>
<dbReference type="PRINTS" id="PR00047">
    <property type="entry name" value="STROIDFINGER"/>
</dbReference>
<keyword evidence="10" id="KW-0539">Nucleus</keyword>
<dbReference type="PANTHER" id="PTHR45680:SF23">
    <property type="entry name" value="NUCLEAR HORMONE RECEPTOR FAMILY"/>
    <property type="match status" value="1"/>
</dbReference>
<dbReference type="Gene3D" id="1.10.565.10">
    <property type="entry name" value="Retinoid X Receptor"/>
    <property type="match status" value="1"/>
</dbReference>
<evidence type="ECO:0000256" key="4">
    <source>
        <dbReference type="ARBA" id="ARBA00022771"/>
    </source>
</evidence>
<dbReference type="Pfam" id="PF00104">
    <property type="entry name" value="Hormone_recep"/>
    <property type="match status" value="1"/>
</dbReference>
<reference evidence="14 15" key="1">
    <citation type="submission" date="2023-08" db="EMBL/GenBank/DDBJ databases">
        <title>A Necator americanus chromosomal reference genome.</title>
        <authorList>
            <person name="Ilik V."/>
            <person name="Petrzelkova K.J."/>
            <person name="Pardy F."/>
            <person name="Fuh T."/>
            <person name="Niatou-Singa F.S."/>
            <person name="Gouil Q."/>
            <person name="Baker L."/>
            <person name="Ritchie M.E."/>
            <person name="Jex A.R."/>
            <person name="Gazzola D."/>
            <person name="Li H."/>
            <person name="Toshio Fujiwara R."/>
            <person name="Zhan B."/>
            <person name="Aroian R.V."/>
            <person name="Pafco B."/>
            <person name="Schwarz E.M."/>
        </authorList>
    </citation>
    <scope>NUCLEOTIDE SEQUENCE [LARGE SCALE GENOMIC DNA]</scope>
    <source>
        <strain evidence="14 15">Aroian</strain>
        <tissue evidence="14">Whole animal</tissue>
    </source>
</reference>
<comment type="similarity">
    <text evidence="2">Belongs to the nuclear hormone receptor family.</text>
</comment>
<evidence type="ECO:0008006" key="16">
    <source>
        <dbReference type="Google" id="ProtNLM"/>
    </source>
</evidence>
<evidence type="ECO:0000256" key="8">
    <source>
        <dbReference type="ARBA" id="ARBA00023163"/>
    </source>
</evidence>
<dbReference type="Proteomes" id="UP001303046">
    <property type="component" value="Unassembled WGS sequence"/>
</dbReference>
<dbReference type="SMART" id="SM00430">
    <property type="entry name" value="HOLI"/>
    <property type="match status" value="1"/>
</dbReference>
<evidence type="ECO:0000256" key="2">
    <source>
        <dbReference type="ARBA" id="ARBA00005993"/>
    </source>
</evidence>
<evidence type="ECO:0000256" key="6">
    <source>
        <dbReference type="ARBA" id="ARBA00023015"/>
    </source>
</evidence>
<dbReference type="EMBL" id="JAVFWL010000006">
    <property type="protein sequence ID" value="KAK6766190.1"/>
    <property type="molecule type" value="Genomic_DNA"/>
</dbReference>
<feature type="domain" description="Nuclear receptor" evidence="12">
    <location>
        <begin position="2"/>
        <end position="77"/>
    </location>
</feature>
<keyword evidence="9" id="KW-0675">Receptor</keyword>
<protein>
    <recommendedName>
        <fullName evidence="16">Ligand-binding domain of nuclear hormone receptor</fullName>
    </recommendedName>
</protein>
<evidence type="ECO:0000256" key="1">
    <source>
        <dbReference type="ARBA" id="ARBA00004123"/>
    </source>
</evidence>
<dbReference type="SUPFAM" id="SSF48508">
    <property type="entry name" value="Nuclear receptor ligand-binding domain"/>
    <property type="match status" value="1"/>
</dbReference>